<dbReference type="EMBL" id="BOPF01000003">
    <property type="protein sequence ID" value="GIJ44294.1"/>
    <property type="molecule type" value="Genomic_DNA"/>
</dbReference>
<dbReference type="SMART" id="SM00344">
    <property type="entry name" value="HTH_ASNC"/>
    <property type="match status" value="2"/>
</dbReference>
<dbReference type="Proteomes" id="UP000619260">
    <property type="component" value="Unassembled WGS sequence"/>
</dbReference>
<dbReference type="Gene3D" id="3.30.70.920">
    <property type="match status" value="1"/>
</dbReference>
<sequence length="326" mass="35674">MELDTLDRQIIHALRIDSRAPFSRVAEVLGVSDQTVARRYRRMRTAGVVRVVAGVDPIRFGHGNWQIRLRTTPDAAVAVADALARRDDTAWVHLLSGGTEITCVMQAWSAAQRDALLLEKLPRTGRVLDIVAQNVLHIFPLGPEGWGNSAVLGPEQVEAMRPSHAPVEAPVVLEEGDLEMLGALARDGRLPYGELAAVTGRSESTVRRRMDLLRASRAIYFDLEIHVGVLGFHTEVRLWLSVPPSRLVEVGETIATHPEVAFLAATTGRTNLTVAAICRDTRDMFRYLTERVGAIDAIQTVESAPVIRTIKRAGALLPRGGPRTGT</sequence>
<dbReference type="PANTHER" id="PTHR30154:SF34">
    <property type="entry name" value="TRANSCRIPTIONAL REGULATOR AZLB"/>
    <property type="match status" value="1"/>
</dbReference>
<evidence type="ECO:0000313" key="6">
    <source>
        <dbReference type="Proteomes" id="UP000619260"/>
    </source>
</evidence>
<dbReference type="GO" id="GO:0043565">
    <property type="term" value="F:sequence-specific DNA binding"/>
    <property type="evidence" value="ECO:0007669"/>
    <property type="project" value="InterPro"/>
</dbReference>
<dbReference type="AlphaFoldDB" id="A0A8J3YFL9"/>
<dbReference type="PROSITE" id="PS50956">
    <property type="entry name" value="HTH_ASNC_2"/>
    <property type="match status" value="1"/>
</dbReference>
<evidence type="ECO:0000256" key="1">
    <source>
        <dbReference type="ARBA" id="ARBA00023015"/>
    </source>
</evidence>
<dbReference type="Pfam" id="PF01037">
    <property type="entry name" value="AsnC_trans_reg"/>
    <property type="match status" value="1"/>
</dbReference>
<keyword evidence="6" id="KW-1185">Reference proteome</keyword>
<evidence type="ECO:0000313" key="5">
    <source>
        <dbReference type="EMBL" id="GIJ44294.1"/>
    </source>
</evidence>
<dbReference type="SUPFAM" id="SSF46785">
    <property type="entry name" value="Winged helix' DNA-binding domain"/>
    <property type="match status" value="2"/>
</dbReference>
<evidence type="ECO:0000259" key="4">
    <source>
        <dbReference type="PROSITE" id="PS50956"/>
    </source>
</evidence>
<keyword evidence="3" id="KW-0804">Transcription</keyword>
<keyword evidence="1" id="KW-0805">Transcription regulation</keyword>
<evidence type="ECO:0000256" key="2">
    <source>
        <dbReference type="ARBA" id="ARBA00023125"/>
    </source>
</evidence>
<gene>
    <name evidence="5" type="primary">asnC_1</name>
    <name evidence="5" type="ORF">Val02_11800</name>
</gene>
<reference evidence="5" key="1">
    <citation type="submission" date="2021-01" db="EMBL/GenBank/DDBJ databases">
        <title>Whole genome shotgun sequence of Virgisporangium aliadipatigenens NBRC 105644.</title>
        <authorList>
            <person name="Komaki H."/>
            <person name="Tamura T."/>
        </authorList>
    </citation>
    <scope>NUCLEOTIDE SEQUENCE</scope>
    <source>
        <strain evidence="5">NBRC 105644</strain>
    </source>
</reference>
<dbReference type="GO" id="GO:0043200">
    <property type="term" value="P:response to amino acid"/>
    <property type="evidence" value="ECO:0007669"/>
    <property type="project" value="TreeGrafter"/>
</dbReference>
<dbReference type="InterPro" id="IPR000485">
    <property type="entry name" value="AsnC-type_HTH_dom"/>
</dbReference>
<dbReference type="PANTHER" id="PTHR30154">
    <property type="entry name" value="LEUCINE-RESPONSIVE REGULATORY PROTEIN"/>
    <property type="match status" value="1"/>
</dbReference>
<protein>
    <submittedName>
        <fullName evidence="5">AsnC family transcriptional regulator</fullName>
    </submittedName>
</protein>
<evidence type="ECO:0000256" key="3">
    <source>
        <dbReference type="ARBA" id="ARBA00023163"/>
    </source>
</evidence>
<proteinExistence type="predicted"/>
<dbReference type="InterPro" id="IPR036388">
    <property type="entry name" value="WH-like_DNA-bd_sf"/>
</dbReference>
<accession>A0A8J3YFL9</accession>
<dbReference type="PRINTS" id="PR00033">
    <property type="entry name" value="HTHASNC"/>
</dbReference>
<dbReference type="InterPro" id="IPR019888">
    <property type="entry name" value="Tscrpt_reg_AsnC-like"/>
</dbReference>
<comment type="caution">
    <text evidence="5">The sequence shown here is derived from an EMBL/GenBank/DDBJ whole genome shotgun (WGS) entry which is preliminary data.</text>
</comment>
<dbReference type="RefSeq" id="WP_203897850.1">
    <property type="nucleotide sequence ID" value="NZ_BOPF01000003.1"/>
</dbReference>
<dbReference type="InterPro" id="IPR011008">
    <property type="entry name" value="Dimeric_a/b-barrel"/>
</dbReference>
<keyword evidence="2" id="KW-0238">DNA-binding</keyword>
<dbReference type="Pfam" id="PF13404">
    <property type="entry name" value="HTH_AsnC-type"/>
    <property type="match status" value="2"/>
</dbReference>
<organism evidence="5 6">
    <name type="scientific">Virgisporangium aliadipatigenens</name>
    <dbReference type="NCBI Taxonomy" id="741659"/>
    <lineage>
        <taxon>Bacteria</taxon>
        <taxon>Bacillati</taxon>
        <taxon>Actinomycetota</taxon>
        <taxon>Actinomycetes</taxon>
        <taxon>Micromonosporales</taxon>
        <taxon>Micromonosporaceae</taxon>
        <taxon>Virgisporangium</taxon>
    </lineage>
</organism>
<dbReference type="Gene3D" id="1.10.10.10">
    <property type="entry name" value="Winged helix-like DNA-binding domain superfamily/Winged helix DNA-binding domain"/>
    <property type="match status" value="2"/>
</dbReference>
<dbReference type="SUPFAM" id="SSF54909">
    <property type="entry name" value="Dimeric alpha+beta barrel"/>
    <property type="match status" value="1"/>
</dbReference>
<dbReference type="InterPro" id="IPR036390">
    <property type="entry name" value="WH_DNA-bd_sf"/>
</dbReference>
<dbReference type="InterPro" id="IPR019887">
    <property type="entry name" value="Tscrpt_reg_AsnC/Lrp_C"/>
</dbReference>
<dbReference type="GO" id="GO:0005829">
    <property type="term" value="C:cytosol"/>
    <property type="evidence" value="ECO:0007669"/>
    <property type="project" value="TreeGrafter"/>
</dbReference>
<feature type="domain" description="HTH asnC-type" evidence="4">
    <location>
        <begin position="3"/>
        <end position="63"/>
    </location>
</feature>
<name>A0A8J3YFL9_9ACTN</name>